<dbReference type="AlphaFoldDB" id="A0A369B680"/>
<gene>
    <name evidence="2" type="ORF">DFP94_11090</name>
</gene>
<keyword evidence="1" id="KW-0812">Transmembrane</keyword>
<dbReference type="EMBL" id="QPJW01000010">
    <property type="protein sequence ID" value="RCX17029.1"/>
    <property type="molecule type" value="Genomic_DNA"/>
</dbReference>
<dbReference type="Pfam" id="PF05675">
    <property type="entry name" value="DUF817"/>
    <property type="match status" value="1"/>
</dbReference>
<proteinExistence type="predicted"/>
<keyword evidence="1" id="KW-1133">Transmembrane helix</keyword>
<evidence type="ECO:0000256" key="1">
    <source>
        <dbReference type="SAM" id="Phobius"/>
    </source>
</evidence>
<evidence type="ECO:0000313" key="2">
    <source>
        <dbReference type="EMBL" id="RCX17029.1"/>
    </source>
</evidence>
<keyword evidence="1" id="KW-0472">Membrane</keyword>
<dbReference type="PIRSF" id="PIRSF009141">
    <property type="entry name" value="UCP009141"/>
    <property type="match status" value="1"/>
</dbReference>
<accession>A0A369B680</accession>
<feature type="transmembrane region" description="Helical" evidence="1">
    <location>
        <begin position="189"/>
        <end position="208"/>
    </location>
</feature>
<sequence>MAQDLAAAYRCDDLRRTEQSSCREGRGIMTFIRNLLQFAWLQALSCIFPVIIFGTLGLTKVVTVPGIPRYDLILLICLLAQVGMVVFKLETRDELKVICVFHLIGLALELFKVQMGSWSYPEAGWSKVFGVPLYSGFMYASVASYICQAWRRMNLQMTGWPKAVYVVPLCAAIYFNFFTHHFIGDYRWVLTGLLVIVFIRSRVHFMLLGKTYWMPLTLSFLLIGFFIWVAENISTFLGAWSYPDQEKVWRLVHIGKISSWFLLVVISIIIVAQLKRVKAGMKDTEIPPKDAV</sequence>
<feature type="transmembrane region" description="Helical" evidence="1">
    <location>
        <begin position="70"/>
        <end position="87"/>
    </location>
</feature>
<protein>
    <submittedName>
        <fullName evidence="2">Uncharacterized membrane protein YoaT (DUF817 family)</fullName>
    </submittedName>
</protein>
<feature type="transmembrane region" description="Helical" evidence="1">
    <location>
        <begin position="220"/>
        <end position="242"/>
    </location>
</feature>
<feature type="transmembrane region" description="Helical" evidence="1">
    <location>
        <begin position="131"/>
        <end position="151"/>
    </location>
</feature>
<comment type="caution">
    <text evidence="2">The sequence shown here is derived from an EMBL/GenBank/DDBJ whole genome shotgun (WGS) entry which is preliminary data.</text>
</comment>
<dbReference type="Proteomes" id="UP000253090">
    <property type="component" value="Unassembled WGS sequence"/>
</dbReference>
<keyword evidence="3" id="KW-1185">Reference proteome</keyword>
<feature type="transmembrane region" description="Helical" evidence="1">
    <location>
        <begin position="38"/>
        <end position="58"/>
    </location>
</feature>
<name>A0A369B680_9BACL</name>
<dbReference type="InterPro" id="IPR008535">
    <property type="entry name" value="DUF817"/>
</dbReference>
<feature type="transmembrane region" description="Helical" evidence="1">
    <location>
        <begin position="94"/>
        <end position="111"/>
    </location>
</feature>
<reference evidence="2 3" key="1">
    <citation type="submission" date="2018-07" db="EMBL/GenBank/DDBJ databases">
        <title>Genomic Encyclopedia of Type Strains, Phase III (KMG-III): the genomes of soil and plant-associated and newly described type strains.</title>
        <authorList>
            <person name="Whitman W."/>
        </authorList>
    </citation>
    <scope>NUCLEOTIDE SEQUENCE [LARGE SCALE GENOMIC DNA]</scope>
    <source>
        <strain evidence="2 3">CECT 8333</strain>
    </source>
</reference>
<organism evidence="2 3">
    <name type="scientific">Fontibacillus phaseoli</name>
    <dbReference type="NCBI Taxonomy" id="1416533"/>
    <lineage>
        <taxon>Bacteria</taxon>
        <taxon>Bacillati</taxon>
        <taxon>Bacillota</taxon>
        <taxon>Bacilli</taxon>
        <taxon>Bacillales</taxon>
        <taxon>Paenibacillaceae</taxon>
        <taxon>Fontibacillus</taxon>
    </lineage>
</organism>
<feature type="transmembrane region" description="Helical" evidence="1">
    <location>
        <begin position="163"/>
        <end position="183"/>
    </location>
</feature>
<feature type="transmembrane region" description="Helical" evidence="1">
    <location>
        <begin position="248"/>
        <end position="272"/>
    </location>
</feature>
<evidence type="ECO:0000313" key="3">
    <source>
        <dbReference type="Proteomes" id="UP000253090"/>
    </source>
</evidence>